<feature type="transmembrane region" description="Helical" evidence="1">
    <location>
        <begin position="122"/>
        <end position="143"/>
    </location>
</feature>
<keyword evidence="1" id="KW-0812">Transmembrane</keyword>
<dbReference type="RefSeq" id="WP_073164123.1">
    <property type="nucleotide sequence ID" value="NZ_FQZE01000001.1"/>
</dbReference>
<dbReference type="InterPro" id="IPR011990">
    <property type="entry name" value="TPR-like_helical_dom_sf"/>
</dbReference>
<feature type="transmembrane region" description="Helical" evidence="1">
    <location>
        <begin position="228"/>
        <end position="250"/>
    </location>
</feature>
<dbReference type="STRING" id="1168035.SAMN05444280_101172"/>
<feature type="transmembrane region" description="Helical" evidence="1">
    <location>
        <begin position="196"/>
        <end position="216"/>
    </location>
</feature>
<dbReference type="EMBL" id="FQZE01000001">
    <property type="protein sequence ID" value="SHI34718.1"/>
    <property type="molecule type" value="Genomic_DNA"/>
</dbReference>
<dbReference type="SUPFAM" id="SSF48452">
    <property type="entry name" value="TPR-like"/>
    <property type="match status" value="1"/>
</dbReference>
<feature type="transmembrane region" description="Helical" evidence="1">
    <location>
        <begin position="387"/>
        <end position="404"/>
    </location>
</feature>
<proteinExistence type="predicted"/>
<evidence type="ECO:0000313" key="2">
    <source>
        <dbReference type="EMBL" id="SHI34718.1"/>
    </source>
</evidence>
<dbReference type="Gene3D" id="1.25.40.10">
    <property type="entry name" value="Tetratricopeptide repeat domain"/>
    <property type="match status" value="1"/>
</dbReference>
<evidence type="ECO:0000256" key="1">
    <source>
        <dbReference type="SAM" id="Phobius"/>
    </source>
</evidence>
<feature type="transmembrane region" description="Helical" evidence="1">
    <location>
        <begin position="173"/>
        <end position="190"/>
    </location>
</feature>
<name>A0A1M6AEJ3_9BACT</name>
<feature type="transmembrane region" description="Helical" evidence="1">
    <location>
        <begin position="355"/>
        <end position="375"/>
    </location>
</feature>
<protein>
    <submittedName>
        <fullName evidence="2">Uncharacterized protein</fullName>
    </submittedName>
</protein>
<feature type="transmembrane region" description="Helical" evidence="1">
    <location>
        <begin position="327"/>
        <end position="349"/>
    </location>
</feature>
<dbReference type="Proteomes" id="UP000184050">
    <property type="component" value="Unassembled WGS sequence"/>
</dbReference>
<keyword evidence="1" id="KW-0472">Membrane</keyword>
<gene>
    <name evidence="2" type="ORF">SAMN05444280_101172</name>
</gene>
<keyword evidence="1" id="KW-1133">Transmembrane helix</keyword>
<feature type="transmembrane region" description="Helical" evidence="1">
    <location>
        <begin position="294"/>
        <end position="315"/>
    </location>
</feature>
<accession>A0A1M6AEJ3</accession>
<feature type="transmembrane region" description="Helical" evidence="1">
    <location>
        <begin position="149"/>
        <end position="166"/>
    </location>
</feature>
<dbReference type="OrthoDB" id="2034231at2"/>
<evidence type="ECO:0000313" key="3">
    <source>
        <dbReference type="Proteomes" id="UP000184050"/>
    </source>
</evidence>
<sequence length="650" mass="74715">MNKAFHILSAQNGFAAILVLAAILLGFMAPKAAVNVDEQLHYPHAKKVVNWYFTLGEDRSCLDTPKSNLKYYGQSVDNLTALINRVFSIENEFLLRHYAGAFFFWLLLLFSGMIARKVTGSYQVATITVLTLLLMPRLFGQAFGNLKDIPFATGYTAGVFMIIKFLKEMPRPRWRTAVFLGLAIAFTVSVRAGGFILFGYLALCIFTFLFWKPFYLNSVSTKPVFVRLTGQVTVILFIGYFAGLLFWPFALQNVFSHPLESLNLMEHYSVNIRQIFEGELTWSAQLPWYYVPKWLLISTPEFIMVGLLFSLFFVVREFIDRKYSCENCLYTIFILFVFVFPVVYVIAIGSNLYSGIRQMLFVLPFVGILAAIGIWKFVKWLAGNNKKLFFPSITILIALAFLPVKHQAATFPAGYVYFNSISGGNKKAWSNYEYDYYFHGIKQPADYLINLAGNDDIKVVMNCNLTNYFSTYPNIEVGYSRYLERSSTDWDYAIFGINYIHPHLLKNYKWQTTEVIKTFYHKGNPLAVVLKRVDKNDFYGIEAVEKGNFTEGQELIKSSLQNNLNNVWLYVQLAKANLLAGNASEFKKYLNEGKTIHPFYEPLFMLEAQYYYNEGQYVKSMNILKELVEINPLYPNAQALKNDIENKKLH</sequence>
<feature type="transmembrane region" description="Helical" evidence="1">
    <location>
        <begin position="95"/>
        <end position="115"/>
    </location>
</feature>
<keyword evidence="3" id="KW-1185">Reference proteome</keyword>
<reference evidence="2 3" key="1">
    <citation type="submission" date="2016-11" db="EMBL/GenBank/DDBJ databases">
        <authorList>
            <person name="Jaros S."/>
            <person name="Januszkiewicz K."/>
            <person name="Wedrychowicz H."/>
        </authorList>
    </citation>
    <scope>NUCLEOTIDE SEQUENCE [LARGE SCALE GENOMIC DNA]</scope>
    <source>
        <strain evidence="2 3">DSM 27063</strain>
    </source>
</reference>
<organism evidence="2 3">
    <name type="scientific">Tangfeifania diversioriginum</name>
    <dbReference type="NCBI Taxonomy" id="1168035"/>
    <lineage>
        <taxon>Bacteria</taxon>
        <taxon>Pseudomonadati</taxon>
        <taxon>Bacteroidota</taxon>
        <taxon>Bacteroidia</taxon>
        <taxon>Marinilabiliales</taxon>
        <taxon>Prolixibacteraceae</taxon>
        <taxon>Tangfeifania</taxon>
    </lineage>
</organism>
<dbReference type="AlphaFoldDB" id="A0A1M6AEJ3"/>